<keyword evidence="5 7" id="KW-1133">Transmembrane helix</keyword>
<evidence type="ECO:0000256" key="7">
    <source>
        <dbReference type="RuleBase" id="RU363032"/>
    </source>
</evidence>
<keyword evidence="4 7" id="KW-0812">Transmembrane</keyword>
<dbReference type="Proteomes" id="UP000005808">
    <property type="component" value="Unassembled WGS sequence"/>
</dbReference>
<accession>H1S8G7</accession>
<evidence type="ECO:0000256" key="3">
    <source>
        <dbReference type="ARBA" id="ARBA00022475"/>
    </source>
</evidence>
<feature type="transmembrane region" description="Helical" evidence="7">
    <location>
        <begin position="12"/>
        <end position="35"/>
    </location>
</feature>
<gene>
    <name evidence="9" type="ORF">OR16_21383</name>
</gene>
<dbReference type="PANTHER" id="PTHR43386:SF1">
    <property type="entry name" value="D,D-DIPEPTIDE TRANSPORT SYSTEM PERMEASE PROTEIN DDPC-RELATED"/>
    <property type="match status" value="1"/>
</dbReference>
<dbReference type="PATRIC" id="fig|1127483.3.peg.4276"/>
<evidence type="ECO:0000256" key="5">
    <source>
        <dbReference type="ARBA" id="ARBA00022989"/>
    </source>
</evidence>
<dbReference type="Gene3D" id="1.10.3720.10">
    <property type="entry name" value="MetI-like"/>
    <property type="match status" value="1"/>
</dbReference>
<dbReference type="InterPro" id="IPR025966">
    <property type="entry name" value="OppC_N"/>
</dbReference>
<dbReference type="RefSeq" id="WP_006159721.1">
    <property type="nucleotide sequence ID" value="NZ_AHJE01000052.1"/>
</dbReference>
<comment type="subcellular location">
    <subcellularLocation>
        <location evidence="1 7">Cell membrane</location>
        <topology evidence="1 7">Multi-pass membrane protein</topology>
    </subcellularLocation>
</comment>
<dbReference type="CDD" id="cd06261">
    <property type="entry name" value="TM_PBP2"/>
    <property type="match status" value="1"/>
</dbReference>
<feature type="transmembrane region" description="Helical" evidence="7">
    <location>
        <begin position="196"/>
        <end position="220"/>
    </location>
</feature>
<dbReference type="EMBL" id="AHJE01000052">
    <property type="protein sequence ID" value="EHP41181.1"/>
    <property type="molecule type" value="Genomic_DNA"/>
</dbReference>
<dbReference type="GO" id="GO:0005886">
    <property type="term" value="C:plasma membrane"/>
    <property type="evidence" value="ECO:0007669"/>
    <property type="project" value="UniProtKB-SubCell"/>
</dbReference>
<evidence type="ECO:0000256" key="2">
    <source>
        <dbReference type="ARBA" id="ARBA00022448"/>
    </source>
</evidence>
<sequence>MKALAQRYCRNYGAVIGLVVLLLVVAVALLAPVLYEESPWLMVGDPLVRPFADAAFPFGTDMLGRDITAGMLYGARVSLLVGVISTGVALVFGILIGSVAGYCGGRIDDALMRFTEFFQTIPQLAMAVVIVAIFNPTIYSIVAAISVVSWPPVARLVRGEFLTLKQREFVQAAVVIGQKPLRIILTQILPNAMSPIIVSASFMVATAILTESALSFLGLGDRNMMSWGFMIGAARTMIREAWWMSVWPGVAILLTVLSINLIGEGLNDAMNPQLRRRGE</sequence>
<dbReference type="InterPro" id="IPR050366">
    <property type="entry name" value="BP-dependent_transpt_permease"/>
</dbReference>
<protein>
    <submittedName>
        <fullName evidence="9">Peptide ABC transporter substrate-binding protein</fullName>
    </submittedName>
</protein>
<evidence type="ECO:0000313" key="9">
    <source>
        <dbReference type="EMBL" id="EHP41181.1"/>
    </source>
</evidence>
<evidence type="ECO:0000256" key="1">
    <source>
        <dbReference type="ARBA" id="ARBA00004651"/>
    </source>
</evidence>
<comment type="caution">
    <text evidence="9">The sequence shown here is derived from an EMBL/GenBank/DDBJ whole genome shotgun (WGS) entry which is preliminary data.</text>
</comment>
<dbReference type="InterPro" id="IPR035906">
    <property type="entry name" value="MetI-like_sf"/>
</dbReference>
<dbReference type="InterPro" id="IPR000515">
    <property type="entry name" value="MetI-like"/>
</dbReference>
<feature type="transmembrane region" description="Helical" evidence="7">
    <location>
        <begin position="241"/>
        <end position="262"/>
    </location>
</feature>
<reference evidence="9 10" key="1">
    <citation type="journal article" date="2012" name="J. Bacteriol.">
        <title>De Novo Genome Project of Cupriavidus basilensis OR16.</title>
        <authorList>
            <person name="Cserhati M."/>
            <person name="Kriszt B."/>
            <person name="Szoboszlay S."/>
            <person name="Toth A."/>
            <person name="Szabo I."/>
            <person name="Tancsics A."/>
            <person name="Nagy I."/>
            <person name="Horvath B."/>
            <person name="Nagy I."/>
            <person name="Kukolya J."/>
        </authorList>
    </citation>
    <scope>NUCLEOTIDE SEQUENCE [LARGE SCALE GENOMIC DNA]</scope>
    <source>
        <strain evidence="9 10">OR16</strain>
    </source>
</reference>
<dbReference type="AlphaFoldDB" id="H1S8G7"/>
<keyword evidence="3" id="KW-1003">Cell membrane</keyword>
<dbReference type="OrthoDB" id="9783218at2"/>
<organism evidence="9 10">
    <name type="scientific">Cupriavidus basilensis OR16</name>
    <dbReference type="NCBI Taxonomy" id="1127483"/>
    <lineage>
        <taxon>Bacteria</taxon>
        <taxon>Pseudomonadati</taxon>
        <taxon>Pseudomonadota</taxon>
        <taxon>Betaproteobacteria</taxon>
        <taxon>Burkholderiales</taxon>
        <taxon>Burkholderiaceae</taxon>
        <taxon>Cupriavidus</taxon>
    </lineage>
</organism>
<comment type="similarity">
    <text evidence="7">Belongs to the binding-protein-dependent transport system permease family.</text>
</comment>
<keyword evidence="6 7" id="KW-0472">Membrane</keyword>
<evidence type="ECO:0000256" key="4">
    <source>
        <dbReference type="ARBA" id="ARBA00022692"/>
    </source>
</evidence>
<feature type="transmembrane region" description="Helical" evidence="7">
    <location>
        <begin position="124"/>
        <end position="148"/>
    </location>
</feature>
<dbReference type="PROSITE" id="PS50928">
    <property type="entry name" value="ABC_TM1"/>
    <property type="match status" value="1"/>
</dbReference>
<dbReference type="Pfam" id="PF12911">
    <property type="entry name" value="OppC_N"/>
    <property type="match status" value="1"/>
</dbReference>
<dbReference type="SUPFAM" id="SSF161098">
    <property type="entry name" value="MetI-like"/>
    <property type="match status" value="1"/>
</dbReference>
<feature type="transmembrane region" description="Helical" evidence="7">
    <location>
        <begin position="79"/>
        <end position="103"/>
    </location>
</feature>
<evidence type="ECO:0000313" key="10">
    <source>
        <dbReference type="Proteomes" id="UP000005808"/>
    </source>
</evidence>
<evidence type="ECO:0000259" key="8">
    <source>
        <dbReference type="PROSITE" id="PS50928"/>
    </source>
</evidence>
<feature type="domain" description="ABC transmembrane type-1" evidence="8">
    <location>
        <begin position="75"/>
        <end position="263"/>
    </location>
</feature>
<proteinExistence type="inferred from homology"/>
<name>H1S8G7_9BURK</name>
<dbReference type="Pfam" id="PF00528">
    <property type="entry name" value="BPD_transp_1"/>
    <property type="match status" value="1"/>
</dbReference>
<dbReference type="GO" id="GO:0055085">
    <property type="term" value="P:transmembrane transport"/>
    <property type="evidence" value="ECO:0007669"/>
    <property type="project" value="InterPro"/>
</dbReference>
<keyword evidence="2 7" id="KW-0813">Transport</keyword>
<dbReference type="PANTHER" id="PTHR43386">
    <property type="entry name" value="OLIGOPEPTIDE TRANSPORT SYSTEM PERMEASE PROTEIN APPC"/>
    <property type="match status" value="1"/>
</dbReference>
<evidence type="ECO:0000256" key="6">
    <source>
        <dbReference type="ARBA" id="ARBA00023136"/>
    </source>
</evidence>